<dbReference type="Pfam" id="PF01638">
    <property type="entry name" value="HxlR"/>
    <property type="match status" value="1"/>
</dbReference>
<dbReference type="Gene3D" id="1.10.10.10">
    <property type="entry name" value="Winged helix-like DNA-binding domain superfamily/Winged helix DNA-binding domain"/>
    <property type="match status" value="1"/>
</dbReference>
<evidence type="ECO:0000259" key="4">
    <source>
        <dbReference type="PROSITE" id="PS51118"/>
    </source>
</evidence>
<dbReference type="InterPro" id="IPR011991">
    <property type="entry name" value="ArsR-like_HTH"/>
</dbReference>
<keyword evidence="2" id="KW-0238">DNA-binding</keyword>
<dbReference type="Gene3D" id="3.30.1050.10">
    <property type="entry name" value="SCP2 sterol-binding domain"/>
    <property type="match status" value="1"/>
</dbReference>
<dbReference type="SUPFAM" id="SSF55718">
    <property type="entry name" value="SCP-like"/>
    <property type="match status" value="1"/>
</dbReference>
<evidence type="ECO:0000313" key="5">
    <source>
        <dbReference type="EMBL" id="GAA1752275.1"/>
    </source>
</evidence>
<gene>
    <name evidence="5" type="ORF">GCM10009747_07390</name>
</gene>
<sequence length="215" mass="23256">MAGQRTYDDGCGIARALDAVGERWALLVIRELLLGPKRFTDLRTGLPGVSANILSQRLRELEASGVVLRRRLEPPAGSWVYELTDRGRGLEHVILDLGRWGLQSDAPRQDAPIGVDSVILSLRALFDPKAAGDLHAEYELRLDGYRFTAVVDDGRIDVARGAAEHADAVIEATPRRLDSMVSGELSVTELVHSGGATVEGDLAAVERFATLFSAS</sequence>
<comment type="caution">
    <text evidence="5">The sequence shown here is derived from an EMBL/GenBank/DDBJ whole genome shotgun (WGS) entry which is preliminary data.</text>
</comment>
<keyword evidence="6" id="KW-1185">Reference proteome</keyword>
<dbReference type="PROSITE" id="PS51118">
    <property type="entry name" value="HTH_HXLR"/>
    <property type="match status" value="1"/>
</dbReference>
<organism evidence="5 6">
    <name type="scientific">Agromyces humatus</name>
    <dbReference type="NCBI Taxonomy" id="279573"/>
    <lineage>
        <taxon>Bacteria</taxon>
        <taxon>Bacillati</taxon>
        <taxon>Actinomycetota</taxon>
        <taxon>Actinomycetes</taxon>
        <taxon>Micrococcales</taxon>
        <taxon>Microbacteriaceae</taxon>
        <taxon>Agromyces</taxon>
    </lineage>
</organism>
<feature type="domain" description="HTH hxlR-type" evidence="4">
    <location>
        <begin position="11"/>
        <end position="109"/>
    </location>
</feature>
<dbReference type="Proteomes" id="UP001500506">
    <property type="component" value="Unassembled WGS sequence"/>
</dbReference>
<proteinExistence type="predicted"/>
<dbReference type="Pfam" id="PF02036">
    <property type="entry name" value="SCP2"/>
    <property type="match status" value="1"/>
</dbReference>
<evidence type="ECO:0000256" key="2">
    <source>
        <dbReference type="ARBA" id="ARBA00023125"/>
    </source>
</evidence>
<dbReference type="InterPro" id="IPR036527">
    <property type="entry name" value="SCP2_sterol-bd_dom_sf"/>
</dbReference>
<evidence type="ECO:0000313" key="6">
    <source>
        <dbReference type="Proteomes" id="UP001500506"/>
    </source>
</evidence>
<accession>A0ABN2KBB0</accession>
<dbReference type="CDD" id="cd00090">
    <property type="entry name" value="HTH_ARSR"/>
    <property type="match status" value="1"/>
</dbReference>
<dbReference type="PANTHER" id="PTHR33204">
    <property type="entry name" value="TRANSCRIPTIONAL REGULATOR, MARR FAMILY"/>
    <property type="match status" value="1"/>
</dbReference>
<keyword evidence="3" id="KW-0804">Transcription</keyword>
<dbReference type="RefSeq" id="WP_232498465.1">
    <property type="nucleotide sequence ID" value="NZ_BAAANH010000001.1"/>
</dbReference>
<dbReference type="InterPro" id="IPR036390">
    <property type="entry name" value="WH_DNA-bd_sf"/>
</dbReference>
<name>A0ABN2KBB0_9MICO</name>
<dbReference type="SUPFAM" id="SSF46785">
    <property type="entry name" value="Winged helix' DNA-binding domain"/>
    <property type="match status" value="1"/>
</dbReference>
<dbReference type="InterPro" id="IPR002577">
    <property type="entry name" value="HTH_HxlR"/>
</dbReference>
<dbReference type="EMBL" id="BAAANH010000001">
    <property type="protein sequence ID" value="GAA1752275.1"/>
    <property type="molecule type" value="Genomic_DNA"/>
</dbReference>
<keyword evidence="1" id="KW-0805">Transcription regulation</keyword>
<evidence type="ECO:0000256" key="3">
    <source>
        <dbReference type="ARBA" id="ARBA00023163"/>
    </source>
</evidence>
<evidence type="ECO:0000256" key="1">
    <source>
        <dbReference type="ARBA" id="ARBA00023015"/>
    </source>
</evidence>
<dbReference type="PANTHER" id="PTHR33204:SF18">
    <property type="entry name" value="TRANSCRIPTIONAL REGULATORY PROTEIN"/>
    <property type="match status" value="1"/>
</dbReference>
<reference evidence="5 6" key="1">
    <citation type="journal article" date="2019" name="Int. J. Syst. Evol. Microbiol.">
        <title>The Global Catalogue of Microorganisms (GCM) 10K type strain sequencing project: providing services to taxonomists for standard genome sequencing and annotation.</title>
        <authorList>
            <consortium name="The Broad Institute Genomics Platform"/>
            <consortium name="The Broad Institute Genome Sequencing Center for Infectious Disease"/>
            <person name="Wu L."/>
            <person name="Ma J."/>
        </authorList>
    </citation>
    <scope>NUCLEOTIDE SEQUENCE [LARGE SCALE GENOMIC DNA]</scope>
    <source>
        <strain evidence="5 6">JCM 14319</strain>
    </source>
</reference>
<dbReference type="InterPro" id="IPR036388">
    <property type="entry name" value="WH-like_DNA-bd_sf"/>
</dbReference>
<protein>
    <submittedName>
        <fullName evidence="5">Winged helix-turn-helix transcriptional regulator</fullName>
    </submittedName>
</protein>
<dbReference type="InterPro" id="IPR003033">
    <property type="entry name" value="SCP2_sterol-bd_dom"/>
</dbReference>